<dbReference type="AlphaFoldDB" id="A0A3N4HYA9"/>
<dbReference type="Proteomes" id="UP000275078">
    <property type="component" value="Unassembled WGS sequence"/>
</dbReference>
<dbReference type="Gene3D" id="3.30.560.10">
    <property type="entry name" value="Glucose Oxidase, domain 3"/>
    <property type="match status" value="1"/>
</dbReference>
<dbReference type="GO" id="GO:0016614">
    <property type="term" value="F:oxidoreductase activity, acting on CH-OH group of donors"/>
    <property type="evidence" value="ECO:0007669"/>
    <property type="project" value="InterPro"/>
</dbReference>
<dbReference type="Gene3D" id="3.50.50.60">
    <property type="entry name" value="FAD/NAD(P)-binding domain"/>
    <property type="match status" value="1"/>
</dbReference>
<dbReference type="GO" id="GO:0050660">
    <property type="term" value="F:flavin adenine dinucleotide binding"/>
    <property type="evidence" value="ECO:0007669"/>
    <property type="project" value="InterPro"/>
</dbReference>
<proteinExistence type="inferred from homology"/>
<accession>A0A3N4HYA9</accession>
<dbReference type="InterPro" id="IPR036188">
    <property type="entry name" value="FAD/NAD-bd_sf"/>
</dbReference>
<dbReference type="PANTHER" id="PTHR11552">
    <property type="entry name" value="GLUCOSE-METHANOL-CHOLINE GMC OXIDOREDUCTASE"/>
    <property type="match status" value="1"/>
</dbReference>
<sequence>MAPVKILSKFALLFSLFAPSLVLAGGNNGSVPNETYDYIVVGTGPGGGPIAVNLAKAGYSVAVVEAGGDNSDNIFSIVPGFSGFVSEQPDMRWDFFVDHFDDENQQKKDWRLTYRKTDGTYYTGFNPPEGAVKLGIYYPRGSTFGGSAEINAITAAMPSDKDWSIVTDITGDQSWSPPQVYTHYEKTKTWLGLTVGDFTGFSQNAPNMKSIFEGGASVLGETFDAATQKDINDVYDPQRDFVPGAFPVTYHVDSMGRRSTSQTYITQTLAEKHANGTSKYKLTVKLNTLATKVLFEKKKGHQPRAKGIEVLVGANAYKADPQYDPSVTPPTARIFARKEVILSTGTFNTPQLLKLSGIGPAAELTAHNIPVLVNNPLVGTNLQDNYETAVVHTGSDGYPNPAFSVCTFTPDAALDPCFAEWETTGKGPYGVGPNMGFIVKSPESVTQNNERDIFVFGGNYAFKGFWPGFTSDMSTNATTWGFAMSKLNSRSAAGTVTLRSNDPTDPPVINFRFFENGADQDLNVLNYGVQFGRDALNAVSPSSPLKPWTEIEPCYEGGCTAAHDKSFIKDNAYSHHAVGTAAIGKVVDSKFRVIGVKGLRVVDASVWPRNPGAFPTLPTFVLSEKASVDVLAAAPHM</sequence>
<feature type="signal peptide" evidence="2">
    <location>
        <begin position="1"/>
        <end position="24"/>
    </location>
</feature>
<dbReference type="PROSITE" id="PS00624">
    <property type="entry name" value="GMC_OXRED_2"/>
    <property type="match status" value="1"/>
</dbReference>
<dbReference type="Pfam" id="PF00732">
    <property type="entry name" value="GMC_oxred_N"/>
    <property type="match status" value="1"/>
</dbReference>
<organism evidence="4 5">
    <name type="scientific">Ascobolus immersus RN42</name>
    <dbReference type="NCBI Taxonomy" id="1160509"/>
    <lineage>
        <taxon>Eukaryota</taxon>
        <taxon>Fungi</taxon>
        <taxon>Dikarya</taxon>
        <taxon>Ascomycota</taxon>
        <taxon>Pezizomycotina</taxon>
        <taxon>Pezizomycetes</taxon>
        <taxon>Pezizales</taxon>
        <taxon>Ascobolaceae</taxon>
        <taxon>Ascobolus</taxon>
    </lineage>
</organism>
<keyword evidence="5" id="KW-1185">Reference proteome</keyword>
<dbReference type="PANTHER" id="PTHR11552:SF80">
    <property type="entry name" value="GMC OXIDOREDUCTASE"/>
    <property type="match status" value="1"/>
</dbReference>
<dbReference type="Pfam" id="PF05199">
    <property type="entry name" value="GMC_oxred_C"/>
    <property type="match status" value="1"/>
</dbReference>
<feature type="domain" description="Glucose-methanol-choline oxidoreductase N-terminal" evidence="3">
    <location>
        <begin position="345"/>
        <end position="359"/>
    </location>
</feature>
<comment type="similarity">
    <text evidence="1">Belongs to the GMC oxidoreductase family.</text>
</comment>
<name>A0A3N4HYA9_ASCIM</name>
<dbReference type="SUPFAM" id="SSF54373">
    <property type="entry name" value="FAD-linked reductases, C-terminal domain"/>
    <property type="match status" value="1"/>
</dbReference>
<gene>
    <name evidence="4" type="ORF">BJ508DRAFT_212287</name>
</gene>
<reference evidence="4 5" key="1">
    <citation type="journal article" date="2018" name="Nat. Ecol. Evol.">
        <title>Pezizomycetes genomes reveal the molecular basis of ectomycorrhizal truffle lifestyle.</title>
        <authorList>
            <person name="Murat C."/>
            <person name="Payen T."/>
            <person name="Noel B."/>
            <person name="Kuo A."/>
            <person name="Morin E."/>
            <person name="Chen J."/>
            <person name="Kohler A."/>
            <person name="Krizsan K."/>
            <person name="Balestrini R."/>
            <person name="Da Silva C."/>
            <person name="Montanini B."/>
            <person name="Hainaut M."/>
            <person name="Levati E."/>
            <person name="Barry K.W."/>
            <person name="Belfiori B."/>
            <person name="Cichocki N."/>
            <person name="Clum A."/>
            <person name="Dockter R.B."/>
            <person name="Fauchery L."/>
            <person name="Guy J."/>
            <person name="Iotti M."/>
            <person name="Le Tacon F."/>
            <person name="Lindquist E.A."/>
            <person name="Lipzen A."/>
            <person name="Malagnac F."/>
            <person name="Mello A."/>
            <person name="Molinier V."/>
            <person name="Miyauchi S."/>
            <person name="Poulain J."/>
            <person name="Riccioni C."/>
            <person name="Rubini A."/>
            <person name="Sitrit Y."/>
            <person name="Splivallo R."/>
            <person name="Traeger S."/>
            <person name="Wang M."/>
            <person name="Zifcakova L."/>
            <person name="Wipf D."/>
            <person name="Zambonelli A."/>
            <person name="Paolocci F."/>
            <person name="Nowrousian M."/>
            <person name="Ottonello S."/>
            <person name="Baldrian P."/>
            <person name="Spatafora J.W."/>
            <person name="Henrissat B."/>
            <person name="Nagy L.G."/>
            <person name="Aury J.M."/>
            <person name="Wincker P."/>
            <person name="Grigoriev I.V."/>
            <person name="Bonfante P."/>
            <person name="Martin F.M."/>
        </authorList>
    </citation>
    <scope>NUCLEOTIDE SEQUENCE [LARGE SCALE GENOMIC DNA]</scope>
    <source>
        <strain evidence="4 5">RN42</strain>
    </source>
</reference>
<dbReference type="STRING" id="1160509.A0A3N4HYA9"/>
<evidence type="ECO:0000259" key="3">
    <source>
        <dbReference type="PROSITE" id="PS00624"/>
    </source>
</evidence>
<keyword evidence="2" id="KW-0732">Signal</keyword>
<dbReference type="InterPro" id="IPR012132">
    <property type="entry name" value="GMC_OxRdtase"/>
</dbReference>
<dbReference type="EMBL" id="ML119716">
    <property type="protein sequence ID" value="RPA78086.1"/>
    <property type="molecule type" value="Genomic_DNA"/>
</dbReference>
<evidence type="ECO:0000313" key="4">
    <source>
        <dbReference type="EMBL" id="RPA78086.1"/>
    </source>
</evidence>
<protein>
    <submittedName>
        <fullName evidence="4">Alcohol oxidase</fullName>
    </submittedName>
</protein>
<dbReference type="PIRSF" id="PIRSF000137">
    <property type="entry name" value="Alcohol_oxidase"/>
    <property type="match status" value="1"/>
</dbReference>
<dbReference type="OrthoDB" id="269227at2759"/>
<evidence type="ECO:0000256" key="1">
    <source>
        <dbReference type="ARBA" id="ARBA00010790"/>
    </source>
</evidence>
<feature type="chain" id="PRO_5018244662" evidence="2">
    <location>
        <begin position="25"/>
        <end position="637"/>
    </location>
</feature>
<evidence type="ECO:0000313" key="5">
    <source>
        <dbReference type="Proteomes" id="UP000275078"/>
    </source>
</evidence>
<dbReference type="InterPro" id="IPR000172">
    <property type="entry name" value="GMC_OxRdtase_N"/>
</dbReference>
<dbReference type="InterPro" id="IPR007867">
    <property type="entry name" value="GMC_OxRtase_C"/>
</dbReference>
<dbReference type="SUPFAM" id="SSF51905">
    <property type="entry name" value="FAD/NAD(P)-binding domain"/>
    <property type="match status" value="1"/>
</dbReference>
<evidence type="ECO:0000256" key="2">
    <source>
        <dbReference type="SAM" id="SignalP"/>
    </source>
</evidence>